<reference evidence="2 3" key="1">
    <citation type="journal article" date="2023" name="Commun. Biol.">
        <title>Reorganization of the ancestral sex-determining regions during the evolution of trioecy in Pleodorina starrii.</title>
        <authorList>
            <person name="Takahashi K."/>
            <person name="Suzuki S."/>
            <person name="Kawai-Toyooka H."/>
            <person name="Yamamoto K."/>
            <person name="Hamaji T."/>
            <person name="Ootsuki R."/>
            <person name="Yamaguchi H."/>
            <person name="Kawachi M."/>
            <person name="Higashiyama T."/>
            <person name="Nozaki H."/>
        </authorList>
    </citation>
    <scope>NUCLEOTIDE SEQUENCE [LARGE SCALE GENOMIC DNA]</scope>
    <source>
        <strain evidence="2 3">NIES-4479</strain>
    </source>
</reference>
<feature type="region of interest" description="Disordered" evidence="1">
    <location>
        <begin position="112"/>
        <end position="173"/>
    </location>
</feature>
<feature type="region of interest" description="Disordered" evidence="1">
    <location>
        <begin position="652"/>
        <end position="700"/>
    </location>
</feature>
<gene>
    <name evidence="2" type="primary">PLEST002997</name>
    <name evidence="2" type="ORF">PLESTB_001060200</name>
</gene>
<evidence type="ECO:0000256" key="1">
    <source>
        <dbReference type="SAM" id="MobiDB-lite"/>
    </source>
</evidence>
<evidence type="ECO:0000313" key="2">
    <source>
        <dbReference type="EMBL" id="GLC56060.1"/>
    </source>
</evidence>
<dbReference type="EMBL" id="BRXU01000014">
    <property type="protein sequence ID" value="GLC56060.1"/>
    <property type="molecule type" value="Genomic_DNA"/>
</dbReference>
<feature type="region of interest" description="Disordered" evidence="1">
    <location>
        <begin position="20"/>
        <end position="41"/>
    </location>
</feature>
<proteinExistence type="predicted"/>
<sequence>MDDDDDFTFQADLARAIAASLEPDGSGPPPDYAAGPTDGTGWSALIAAGQAASTWGVNPAPAPTPVPTTLTTTATNGTGVDAGRCSPAALLSVEEDDDDFQRQLAAAVAASLKSAEEDRRRRRLDQQAHVPPPPPLTTASSAGLVAHGAAPPHGPLAQPHYYHQQQQQGLRAGGGGNSVCCSGGLVLVPLASIAAAARGPGLAPPPPPPPPPPVPAAPVPIGAAAFAVREGAEAAAVHLMGVAGERGHSPDLAGPTPACSPCSSATDSEAGAGAAPGSAAAAAAETAVRRPNVDAATSRGVAAGTATAGSLMTLLSSSPAKHARTPSLTGASDAAQPHIKRSRSGGDGGAEPAGVGVGVGVGRPTMAVAAALATASGLSGLQPATAAAAATAGIWAGGGGGERAAAVPLQSYSPPERPASAASGCTASALAGDDVECVAATATWGLAGLTEPHQQPEPLLPSGADRRRCAAGRCSDGGVGGTASVPLSGAGGAAADAPAPPLPPLPPQGPEQLRHRRSRQQQQQQQALAGAAVAIADGCCSGGDGGGCCADPGHGGESGPSERYTLNLSSEEGGRSASGLLQHQRHLQRPAQPTQSSTGHHHSEGPCERRMAPGAALTAGGESAARASAHRRCGSVDGVAAAQGSVAPLDLSRPAAAPGGGGGGGAFLRLSDSESDPPAAAAMPAAPGGAPAGGAPAGGASSCGLPGGAATAGTSNYDQMITDSLDALPYCRPPAFGQDSAAAAALPPPPARSGMGCTGTAAADVAAAAVVGPSCGWAYSGADRRMLMNQRVWWWLGPGQVQTGRICSIDRRSEPLLYSVRLDADGGADGAAPAEAGQTIIATADCLFPYLSHGDKLMCRLPPSACDDCSGGGGGAALQQGQQRRRRLEEWPGYGSREVGAPGAEAAAPPSCAWMCGVLQHCIFDGRSPMVHVLLGPEGVPYSAPYEFVVPVSDAAEGSGCATRGSALTGPPPPGCYGPVYDTTYNNALYSDNNAGACQLDIVPIGPAA</sequence>
<feature type="region of interest" description="Disordered" evidence="1">
    <location>
        <begin position="318"/>
        <end position="352"/>
    </location>
</feature>
<feature type="region of interest" description="Disordered" evidence="1">
    <location>
        <begin position="485"/>
        <end position="528"/>
    </location>
</feature>
<evidence type="ECO:0000313" key="3">
    <source>
        <dbReference type="Proteomes" id="UP001165080"/>
    </source>
</evidence>
<keyword evidence="3" id="KW-1185">Reference proteome</keyword>
<feature type="compositionally biased region" description="Low complexity" evidence="1">
    <location>
        <begin position="142"/>
        <end position="170"/>
    </location>
</feature>
<accession>A0A9W6BQL5</accession>
<feature type="compositionally biased region" description="Low complexity" evidence="1">
    <location>
        <begin position="677"/>
        <end position="689"/>
    </location>
</feature>
<dbReference type="Proteomes" id="UP001165080">
    <property type="component" value="Unassembled WGS sequence"/>
</dbReference>
<dbReference type="OrthoDB" id="551873at2759"/>
<protein>
    <submittedName>
        <fullName evidence="2">Uncharacterized protein</fullName>
    </submittedName>
</protein>
<comment type="caution">
    <text evidence="2">The sequence shown here is derived from an EMBL/GenBank/DDBJ whole genome shotgun (WGS) entry which is preliminary data.</text>
</comment>
<name>A0A9W6BQL5_9CHLO</name>
<organism evidence="2 3">
    <name type="scientific">Pleodorina starrii</name>
    <dbReference type="NCBI Taxonomy" id="330485"/>
    <lineage>
        <taxon>Eukaryota</taxon>
        <taxon>Viridiplantae</taxon>
        <taxon>Chlorophyta</taxon>
        <taxon>core chlorophytes</taxon>
        <taxon>Chlorophyceae</taxon>
        <taxon>CS clade</taxon>
        <taxon>Chlamydomonadales</taxon>
        <taxon>Volvocaceae</taxon>
        <taxon>Pleodorina</taxon>
    </lineage>
</organism>
<feature type="compositionally biased region" description="Pro residues" evidence="1">
    <location>
        <begin position="498"/>
        <end position="509"/>
    </location>
</feature>
<dbReference type="AlphaFoldDB" id="A0A9W6BQL5"/>
<feature type="region of interest" description="Disordered" evidence="1">
    <location>
        <begin position="554"/>
        <end position="609"/>
    </location>
</feature>
<feature type="region of interest" description="Disordered" evidence="1">
    <location>
        <begin position="247"/>
        <end position="276"/>
    </location>
</feature>